<dbReference type="RefSeq" id="WP_093358311.1">
    <property type="nucleotide sequence ID" value="NZ_FOLG01000001.1"/>
</dbReference>
<keyword evidence="4" id="KW-1185">Reference proteome</keyword>
<dbReference type="PROSITE" id="PS51257">
    <property type="entry name" value="PROKAR_LIPOPROTEIN"/>
    <property type="match status" value="1"/>
</dbReference>
<evidence type="ECO:0000256" key="1">
    <source>
        <dbReference type="SAM" id="SignalP"/>
    </source>
</evidence>
<dbReference type="EMBL" id="FOLG01000001">
    <property type="protein sequence ID" value="SFB70816.1"/>
    <property type="molecule type" value="Genomic_DNA"/>
</dbReference>
<feature type="domain" description="Glucose/Sorbosone dehydrogenase" evidence="2">
    <location>
        <begin position="69"/>
        <end position="396"/>
    </location>
</feature>
<evidence type="ECO:0000313" key="3">
    <source>
        <dbReference type="EMBL" id="SFB70816.1"/>
    </source>
</evidence>
<dbReference type="OrthoDB" id="9770043at2"/>
<proteinExistence type="predicted"/>
<dbReference type="SUPFAM" id="SSF50952">
    <property type="entry name" value="Soluble quinoprotein glucose dehydrogenase"/>
    <property type="match status" value="1"/>
</dbReference>
<accession>A0A1I1D904</accession>
<dbReference type="InterPro" id="IPR012938">
    <property type="entry name" value="Glc/Sorbosone_DH"/>
</dbReference>
<dbReference type="PANTHER" id="PTHR19328">
    <property type="entry name" value="HEDGEHOG-INTERACTING PROTEIN"/>
    <property type="match status" value="1"/>
</dbReference>
<evidence type="ECO:0000313" key="4">
    <source>
        <dbReference type="Proteomes" id="UP000198728"/>
    </source>
</evidence>
<name>A0A1I1D904_9RHOB</name>
<dbReference type="InterPro" id="IPR011042">
    <property type="entry name" value="6-blade_b-propeller_TolB-like"/>
</dbReference>
<keyword evidence="1" id="KW-0732">Signal</keyword>
<dbReference type="InterPro" id="IPR011041">
    <property type="entry name" value="Quinoprot_gluc/sorb_DH_b-prop"/>
</dbReference>
<organism evidence="3 4">
    <name type="scientific">Tropicimonas isoalkanivorans</name>
    <dbReference type="NCBI Taxonomy" id="441112"/>
    <lineage>
        <taxon>Bacteria</taxon>
        <taxon>Pseudomonadati</taxon>
        <taxon>Pseudomonadota</taxon>
        <taxon>Alphaproteobacteria</taxon>
        <taxon>Rhodobacterales</taxon>
        <taxon>Roseobacteraceae</taxon>
        <taxon>Tropicimonas</taxon>
    </lineage>
</organism>
<reference evidence="3 4" key="1">
    <citation type="submission" date="2016-10" db="EMBL/GenBank/DDBJ databases">
        <authorList>
            <person name="de Groot N.N."/>
        </authorList>
    </citation>
    <scope>NUCLEOTIDE SEQUENCE [LARGE SCALE GENOMIC DNA]</scope>
    <source>
        <strain evidence="3 4">DSM 19548</strain>
    </source>
</reference>
<evidence type="ECO:0000259" key="2">
    <source>
        <dbReference type="Pfam" id="PF07995"/>
    </source>
</evidence>
<dbReference type="AlphaFoldDB" id="A0A1I1D904"/>
<dbReference type="STRING" id="441112.SAMN04488094_10142"/>
<protein>
    <submittedName>
        <fullName evidence="3">Glucose/arabinose dehydrogenase, beta-propeller fold</fullName>
    </submittedName>
</protein>
<dbReference type="PANTHER" id="PTHR19328:SF75">
    <property type="entry name" value="ALDOSE SUGAR DEHYDROGENASE YLII"/>
    <property type="match status" value="1"/>
</dbReference>
<dbReference type="Gene3D" id="2.120.10.30">
    <property type="entry name" value="TolB, C-terminal domain"/>
    <property type="match status" value="1"/>
</dbReference>
<sequence>MSRTLPALPSHPALACALTVALATQACAQDFNEAPPNAPDQQPAFPEQTRAPVIDDPVALSRETVAEGLSHPWGMDQLPDGRWLVTERPGRLRIVSADGTLSDPIAGLPDVDSRRQGGLLDVTIREDFDETRRVWWSFAEPRDGGKTGTAVATGVLSPDDTQLEDVEVIFHQEPAWDSTAHYGSRLVFSPDGALFVTTGERFGPRDLAQDVTTHLGKVLRLSPEGGPAEGNPDIDGGRPEIWSYGHRNLQSAAIGPDGALWTVEHGPQGGDELNRPEPGRNYGWPVISYGETYSGAPVGEGLTAKDGMEQPVYYWDPVIAPSGMALYEGDVFPEWQGSFLIGGLASKALVRLTLEDGRVTGEARHLQDEARIRDVDVANDGSVMVLTDADNGALWRLTPSD</sequence>
<feature type="signal peptide" evidence="1">
    <location>
        <begin position="1"/>
        <end position="28"/>
    </location>
</feature>
<gene>
    <name evidence="3" type="ORF">SAMN04488094_10142</name>
</gene>
<feature type="chain" id="PRO_5011446677" evidence="1">
    <location>
        <begin position="29"/>
        <end position="401"/>
    </location>
</feature>
<dbReference type="Pfam" id="PF07995">
    <property type="entry name" value="GSDH"/>
    <property type="match status" value="1"/>
</dbReference>
<dbReference type="Proteomes" id="UP000198728">
    <property type="component" value="Unassembled WGS sequence"/>
</dbReference>